<gene>
    <name evidence="7" type="ORF">Raf01_14220</name>
</gene>
<sequence>MKYGFILPWGDARTAADLASLAETHGWDGFFVWEPVWGIDAWVALSAAAMVTSHIRLGTLLTPLPRRRPWDLAGQTATLDNLSGGRLILSVGLGATDANWLAFEPDPGRRTRAELLDEGLDVLTGLWAGQPFEYQGRHYRVSPTDHNSPPPPVQQPRIPIWVVGGWPSTKSMRRAARYDGWLPNAIVSGSAGPPTPEQVRAGTSWIRDFRTVEGLAVDGYEVICEGTTPADDAGTAARIVEPWREAGGTWWLEADWSQPRQSVRDYAEQRLAAGPPRHPDPDSR</sequence>
<evidence type="ECO:0000256" key="5">
    <source>
        <dbReference type="SAM" id="MobiDB-lite"/>
    </source>
</evidence>
<dbReference type="SUPFAM" id="SSF51679">
    <property type="entry name" value="Bacterial luciferase-like"/>
    <property type="match status" value="1"/>
</dbReference>
<keyword evidence="1" id="KW-0285">Flavoprotein</keyword>
<dbReference type="InterPro" id="IPR036661">
    <property type="entry name" value="Luciferase-like_sf"/>
</dbReference>
<proteinExistence type="predicted"/>
<dbReference type="RefSeq" id="WP_203916913.1">
    <property type="nucleotide sequence ID" value="NZ_BONZ01000013.1"/>
</dbReference>
<evidence type="ECO:0000256" key="3">
    <source>
        <dbReference type="ARBA" id="ARBA00023002"/>
    </source>
</evidence>
<dbReference type="PANTHER" id="PTHR42847">
    <property type="entry name" value="ALKANESULFONATE MONOOXYGENASE"/>
    <property type="match status" value="1"/>
</dbReference>
<dbReference type="EMBL" id="BONZ01000013">
    <property type="protein sequence ID" value="GIH13250.1"/>
    <property type="molecule type" value="Genomic_DNA"/>
</dbReference>
<evidence type="ECO:0000256" key="4">
    <source>
        <dbReference type="ARBA" id="ARBA00023033"/>
    </source>
</evidence>
<organism evidence="7 8">
    <name type="scientific">Rugosimonospora africana</name>
    <dbReference type="NCBI Taxonomy" id="556532"/>
    <lineage>
        <taxon>Bacteria</taxon>
        <taxon>Bacillati</taxon>
        <taxon>Actinomycetota</taxon>
        <taxon>Actinomycetes</taxon>
        <taxon>Micromonosporales</taxon>
        <taxon>Micromonosporaceae</taxon>
        <taxon>Rugosimonospora</taxon>
    </lineage>
</organism>
<keyword evidence="2" id="KW-0288">FMN</keyword>
<feature type="domain" description="Luciferase-like" evidence="6">
    <location>
        <begin position="11"/>
        <end position="190"/>
    </location>
</feature>
<dbReference type="AlphaFoldDB" id="A0A8J3QPB3"/>
<dbReference type="PANTHER" id="PTHR42847:SF4">
    <property type="entry name" value="ALKANESULFONATE MONOOXYGENASE-RELATED"/>
    <property type="match status" value="1"/>
</dbReference>
<dbReference type="Proteomes" id="UP000642748">
    <property type="component" value="Unassembled WGS sequence"/>
</dbReference>
<dbReference type="Pfam" id="PF00296">
    <property type="entry name" value="Bac_luciferase"/>
    <property type="match status" value="1"/>
</dbReference>
<keyword evidence="3" id="KW-0560">Oxidoreductase</keyword>
<dbReference type="InterPro" id="IPR050172">
    <property type="entry name" value="SsuD_RutA_monooxygenase"/>
</dbReference>
<reference evidence="7" key="1">
    <citation type="submission" date="2021-01" db="EMBL/GenBank/DDBJ databases">
        <title>Whole genome shotgun sequence of Rugosimonospora africana NBRC 104875.</title>
        <authorList>
            <person name="Komaki H."/>
            <person name="Tamura T."/>
        </authorList>
    </citation>
    <scope>NUCLEOTIDE SEQUENCE</scope>
    <source>
        <strain evidence="7">NBRC 104875</strain>
    </source>
</reference>
<accession>A0A8J3QPB3</accession>
<dbReference type="InterPro" id="IPR011251">
    <property type="entry name" value="Luciferase-like_dom"/>
</dbReference>
<dbReference type="GO" id="GO:0008726">
    <property type="term" value="F:alkanesulfonate monooxygenase activity"/>
    <property type="evidence" value="ECO:0007669"/>
    <property type="project" value="TreeGrafter"/>
</dbReference>
<evidence type="ECO:0000259" key="6">
    <source>
        <dbReference type="Pfam" id="PF00296"/>
    </source>
</evidence>
<dbReference type="GO" id="GO:0046306">
    <property type="term" value="P:alkanesulfonate catabolic process"/>
    <property type="evidence" value="ECO:0007669"/>
    <property type="project" value="TreeGrafter"/>
</dbReference>
<evidence type="ECO:0000313" key="8">
    <source>
        <dbReference type="Proteomes" id="UP000642748"/>
    </source>
</evidence>
<evidence type="ECO:0000313" key="7">
    <source>
        <dbReference type="EMBL" id="GIH13250.1"/>
    </source>
</evidence>
<evidence type="ECO:0000256" key="1">
    <source>
        <dbReference type="ARBA" id="ARBA00022630"/>
    </source>
</evidence>
<name>A0A8J3QPB3_9ACTN</name>
<keyword evidence="8" id="KW-1185">Reference proteome</keyword>
<evidence type="ECO:0000256" key="2">
    <source>
        <dbReference type="ARBA" id="ARBA00022643"/>
    </source>
</evidence>
<feature type="region of interest" description="Disordered" evidence="5">
    <location>
        <begin position="263"/>
        <end position="284"/>
    </location>
</feature>
<keyword evidence="4" id="KW-0503">Monooxygenase</keyword>
<dbReference type="Gene3D" id="3.20.20.30">
    <property type="entry name" value="Luciferase-like domain"/>
    <property type="match status" value="1"/>
</dbReference>
<protein>
    <submittedName>
        <fullName evidence="7">Luciferase-like protein</fullName>
    </submittedName>
</protein>
<comment type="caution">
    <text evidence="7">The sequence shown here is derived from an EMBL/GenBank/DDBJ whole genome shotgun (WGS) entry which is preliminary data.</text>
</comment>